<keyword evidence="1 2" id="KW-0732">Signal</keyword>
<dbReference type="Pfam" id="PF18962">
    <property type="entry name" value="Por_Secre_tail"/>
    <property type="match status" value="1"/>
</dbReference>
<feature type="signal peptide" evidence="2">
    <location>
        <begin position="1"/>
        <end position="19"/>
    </location>
</feature>
<dbReference type="InterPro" id="IPR026444">
    <property type="entry name" value="Secre_tail"/>
</dbReference>
<evidence type="ECO:0000313" key="5">
    <source>
        <dbReference type="Proteomes" id="UP001163719"/>
    </source>
</evidence>
<dbReference type="Gene3D" id="2.60.120.200">
    <property type="match status" value="1"/>
</dbReference>
<keyword evidence="5" id="KW-1185">Reference proteome</keyword>
<dbReference type="RefSeq" id="WP_264742516.1">
    <property type="nucleotide sequence ID" value="NZ_JAPDHV010000002.1"/>
</dbReference>
<evidence type="ECO:0000256" key="1">
    <source>
        <dbReference type="ARBA" id="ARBA00022729"/>
    </source>
</evidence>
<name>A0ABT3HLA3_9FLAO</name>
<protein>
    <submittedName>
        <fullName evidence="4">T9SS type A sorting domain-containing protein</fullName>
    </submittedName>
</protein>
<feature type="domain" description="Secretion system C-terminal sorting" evidence="3">
    <location>
        <begin position="239"/>
        <end position="304"/>
    </location>
</feature>
<gene>
    <name evidence="4" type="ORF">OH806_04690</name>
</gene>
<feature type="chain" id="PRO_5045922415" evidence="2">
    <location>
        <begin position="20"/>
        <end position="306"/>
    </location>
</feature>
<accession>A0ABT3HLA3</accession>
<reference evidence="4" key="1">
    <citation type="submission" date="2022-10" db="EMBL/GenBank/DDBJ databases">
        <title>Chryseobacterium babae sp. nov. isolated from the gut of the beetle Oryctes rhinoceros, and Chryseobacterium kimseyorum sp. nov., isolated from a stick insect rearing cage.</title>
        <authorList>
            <person name="Shelomi M."/>
            <person name="Han C.-J."/>
            <person name="Chen W.-M."/>
            <person name="Chen H.-K."/>
            <person name="Liaw S.-J."/>
            <person name="Muhle E."/>
            <person name="Clermont D."/>
        </authorList>
    </citation>
    <scope>NUCLEOTIDE SEQUENCE</scope>
    <source>
        <strain evidence="4">WLa1L2M3</strain>
    </source>
</reference>
<comment type="caution">
    <text evidence="4">The sequence shown here is derived from an EMBL/GenBank/DDBJ whole genome shotgun (WGS) entry which is preliminary data.</text>
</comment>
<evidence type="ECO:0000313" key="4">
    <source>
        <dbReference type="EMBL" id="MCW3160562.1"/>
    </source>
</evidence>
<sequence length="306" mass="33179">MKKFLLSLSLLLTGNFVQSQTTLLDEGFESYTDFSISGFGNWLTLDLDQLPTYTGGGGSWDNANDPQAFMIFNPTTAGVTNQATPTIDDDEVRNFDPHGGQKYAAAWNSVPSGGVGNNDWLVSPPVTLGTSNNTLTLWVKSLSNSYGLEKYKIGIYIGSGTPTSSANFTIISGASSLLAPYPNWEQKSYNLDTYAGQTIRVGINCLSNDNYMFMVDDVKITATTLSTNETSKVKSPVSIYPNPTKSEINIKTDKKIKSYTLIDANGKLALKAESTSADLSILPTGIYIMDIEFTDGSKVSEKVIKQ</sequence>
<dbReference type="NCBIfam" id="TIGR04183">
    <property type="entry name" value="Por_Secre_tail"/>
    <property type="match status" value="1"/>
</dbReference>
<proteinExistence type="predicted"/>
<dbReference type="NCBIfam" id="NF038128">
    <property type="entry name" value="choice_anch_J"/>
    <property type="match status" value="1"/>
</dbReference>
<dbReference type="EMBL" id="JAPDHV010000002">
    <property type="protein sequence ID" value="MCW3160562.1"/>
    <property type="molecule type" value="Genomic_DNA"/>
</dbReference>
<evidence type="ECO:0000259" key="3">
    <source>
        <dbReference type="Pfam" id="PF18962"/>
    </source>
</evidence>
<organism evidence="4 5">
    <name type="scientific">Chryseobacterium oryctis</name>
    <dbReference type="NCBI Taxonomy" id="2952618"/>
    <lineage>
        <taxon>Bacteria</taxon>
        <taxon>Pseudomonadati</taxon>
        <taxon>Bacteroidota</taxon>
        <taxon>Flavobacteriia</taxon>
        <taxon>Flavobacteriales</taxon>
        <taxon>Weeksellaceae</taxon>
        <taxon>Chryseobacterium group</taxon>
        <taxon>Chryseobacterium</taxon>
    </lineage>
</organism>
<dbReference type="Proteomes" id="UP001163719">
    <property type="component" value="Unassembled WGS sequence"/>
</dbReference>
<evidence type="ECO:0000256" key="2">
    <source>
        <dbReference type="SAM" id="SignalP"/>
    </source>
</evidence>